<dbReference type="PANTHER" id="PTHR32472:SF10">
    <property type="entry name" value="DNA REPAIR PROTEIN RADA-LIKE PROTEIN"/>
    <property type="match status" value="1"/>
</dbReference>
<evidence type="ECO:0000256" key="5">
    <source>
        <dbReference type="ARBA" id="ARBA00022801"/>
    </source>
</evidence>
<dbReference type="InterPro" id="IPR014721">
    <property type="entry name" value="Ribsml_uS5_D2-typ_fold_subgr"/>
</dbReference>
<dbReference type="InterPro" id="IPR003593">
    <property type="entry name" value="AAA+_ATPase"/>
</dbReference>
<feature type="domain" description="RecA family profile 1" evidence="14">
    <location>
        <begin position="89"/>
        <end position="239"/>
    </location>
</feature>
<gene>
    <name evidence="11 15" type="primary">radA</name>
    <name evidence="15" type="ORF">JCM14722_20500</name>
</gene>
<evidence type="ECO:0000256" key="8">
    <source>
        <dbReference type="ARBA" id="ARBA00023016"/>
    </source>
</evidence>
<reference evidence="15" key="1">
    <citation type="submission" date="2022-08" db="EMBL/GenBank/DDBJ databases">
        <title>Genome Sequence of the sulphate-reducing bacterium, Pseudodesulfovibrio portus JCM14722.</title>
        <authorList>
            <person name="Kondo R."/>
            <person name="Kataoka T."/>
        </authorList>
    </citation>
    <scope>NUCLEOTIDE SEQUENCE</scope>
    <source>
        <strain evidence="15">JCM 14722</strain>
    </source>
</reference>
<evidence type="ECO:0000259" key="14">
    <source>
        <dbReference type="PROSITE" id="PS50162"/>
    </source>
</evidence>
<name>A0ABM8AT19_9BACT</name>
<feature type="short sequence motif" description="RadA KNRFG motif" evidence="11">
    <location>
        <begin position="276"/>
        <end position="280"/>
    </location>
</feature>
<dbReference type="InterPro" id="IPR020588">
    <property type="entry name" value="RecA_ATP-bd"/>
</dbReference>
<evidence type="ECO:0000256" key="10">
    <source>
        <dbReference type="ARBA" id="ARBA00023204"/>
    </source>
</evidence>
<accession>A0ABM8AT19</accession>
<comment type="function">
    <text evidence="11">Plays a role in repairing double-strand DNA breaks, probably involving stabilizing or processing branched DNA or blocked replication forks.</text>
</comment>
<protein>
    <recommendedName>
        <fullName evidence="11 12">DNA repair protein RadA</fullName>
    </recommendedName>
</protein>
<dbReference type="SUPFAM" id="SSF54211">
    <property type="entry name" value="Ribosomal protein S5 domain 2-like"/>
    <property type="match status" value="1"/>
</dbReference>
<dbReference type="Pfam" id="PF18073">
    <property type="entry name" value="Zn_ribbon_LapB"/>
    <property type="match status" value="1"/>
</dbReference>
<keyword evidence="8 11" id="KW-0346">Stress response</keyword>
<keyword evidence="2 11" id="KW-0547">Nucleotide-binding</keyword>
<keyword evidence="6 13" id="KW-0862">Zinc</keyword>
<keyword evidence="7 11" id="KW-0067">ATP-binding</keyword>
<dbReference type="PROSITE" id="PS50162">
    <property type="entry name" value="RECA_2"/>
    <property type="match status" value="1"/>
</dbReference>
<feature type="region of interest" description="Lon-protease-like" evidence="11">
    <location>
        <begin position="375"/>
        <end position="465"/>
    </location>
</feature>
<evidence type="ECO:0000256" key="1">
    <source>
        <dbReference type="ARBA" id="ARBA00022723"/>
    </source>
</evidence>
<keyword evidence="9 11" id="KW-0238">DNA-binding</keyword>
<keyword evidence="4 13" id="KW-0863">Zinc-finger</keyword>
<dbReference type="InterPro" id="IPR020568">
    <property type="entry name" value="Ribosomal_Su5_D2-typ_SF"/>
</dbReference>
<dbReference type="SUPFAM" id="SSF52540">
    <property type="entry name" value="P-loop containing nucleoside triphosphate hydrolases"/>
    <property type="match status" value="1"/>
</dbReference>
<dbReference type="Pfam" id="PF13481">
    <property type="entry name" value="AAA_25"/>
    <property type="match status" value="1"/>
</dbReference>
<keyword evidence="5" id="KW-0378">Hydrolase</keyword>
<dbReference type="HAMAP" id="MF_01498">
    <property type="entry name" value="RadA_bact"/>
    <property type="match status" value="1"/>
</dbReference>
<dbReference type="PRINTS" id="PR01874">
    <property type="entry name" value="DNAREPAIRADA"/>
</dbReference>
<evidence type="ECO:0000256" key="12">
    <source>
        <dbReference type="NCBIfam" id="TIGR00416"/>
    </source>
</evidence>
<evidence type="ECO:0000256" key="13">
    <source>
        <dbReference type="RuleBase" id="RU003555"/>
    </source>
</evidence>
<keyword evidence="16" id="KW-1185">Reference proteome</keyword>
<comment type="domain">
    <text evidence="11">The middle region has homology to RecA with ATPase motifs including the RadA KNRFG motif, while the C-terminus is homologous to Lon protease.</text>
</comment>
<dbReference type="CDD" id="cd01121">
    <property type="entry name" value="RadA_SMS_N"/>
    <property type="match status" value="1"/>
</dbReference>
<dbReference type="InterPro" id="IPR041166">
    <property type="entry name" value="Rubredoxin_2"/>
</dbReference>
<dbReference type="InterPro" id="IPR027417">
    <property type="entry name" value="P-loop_NTPase"/>
</dbReference>
<feature type="binding site" evidence="11">
    <location>
        <begin position="118"/>
        <end position="125"/>
    </location>
    <ligand>
        <name>ATP</name>
        <dbReference type="ChEBI" id="CHEBI:30616"/>
    </ligand>
</feature>
<evidence type="ECO:0000256" key="3">
    <source>
        <dbReference type="ARBA" id="ARBA00022763"/>
    </source>
</evidence>
<evidence type="ECO:0000256" key="6">
    <source>
        <dbReference type="ARBA" id="ARBA00022833"/>
    </source>
</evidence>
<evidence type="ECO:0000256" key="2">
    <source>
        <dbReference type="ARBA" id="ARBA00022741"/>
    </source>
</evidence>
<comment type="similarity">
    <text evidence="11 13">Belongs to the RecA family. RadA subfamily.</text>
</comment>
<evidence type="ECO:0000313" key="16">
    <source>
        <dbReference type="Proteomes" id="UP001061361"/>
    </source>
</evidence>
<dbReference type="SMART" id="SM00382">
    <property type="entry name" value="AAA"/>
    <property type="match status" value="1"/>
</dbReference>
<dbReference type="Gene3D" id="3.40.50.300">
    <property type="entry name" value="P-loop containing nucleotide triphosphate hydrolases"/>
    <property type="match status" value="1"/>
</dbReference>
<keyword evidence="3 11" id="KW-0227">DNA damage</keyword>
<comment type="function">
    <text evidence="13">DNA-dependent ATPase involved in processing of recombination intermediates, plays a role in repairing DNA breaks. Stimulates the branch migration of RecA-mediated strand transfer reactions, allowing the 3' invading strand to extend heteroduplex DNA faster. Binds ssDNA in the presence of ADP but not other nucleotides, has ATPase activity that is stimulated by ssDNA and various branched DNA structures, but inhibited by SSB. Does not have RecA's homology-searching function.</text>
</comment>
<dbReference type="Gene3D" id="3.30.230.10">
    <property type="match status" value="1"/>
</dbReference>
<proteinExistence type="inferred from homology"/>
<dbReference type="PANTHER" id="PTHR32472">
    <property type="entry name" value="DNA REPAIR PROTEIN RADA"/>
    <property type="match status" value="1"/>
</dbReference>
<dbReference type="EMBL" id="AP026708">
    <property type="protein sequence ID" value="BDQ34508.1"/>
    <property type="molecule type" value="Genomic_DNA"/>
</dbReference>
<evidence type="ECO:0000313" key="15">
    <source>
        <dbReference type="EMBL" id="BDQ34508.1"/>
    </source>
</evidence>
<dbReference type="InterPro" id="IPR004504">
    <property type="entry name" value="DNA_repair_RadA"/>
</dbReference>
<evidence type="ECO:0000256" key="9">
    <source>
        <dbReference type="ARBA" id="ARBA00023125"/>
    </source>
</evidence>
<keyword evidence="10 11" id="KW-0234">DNA repair</keyword>
<keyword evidence="1 11" id="KW-0479">Metal-binding</keyword>
<organism evidence="15 16">
    <name type="scientific">Pseudodesulfovibrio portus</name>
    <dbReference type="NCBI Taxonomy" id="231439"/>
    <lineage>
        <taxon>Bacteria</taxon>
        <taxon>Pseudomonadati</taxon>
        <taxon>Thermodesulfobacteriota</taxon>
        <taxon>Desulfovibrionia</taxon>
        <taxon>Desulfovibrionales</taxon>
        <taxon>Desulfovibrionaceae</taxon>
    </lineage>
</organism>
<evidence type="ECO:0000256" key="4">
    <source>
        <dbReference type="ARBA" id="ARBA00022771"/>
    </source>
</evidence>
<dbReference type="Proteomes" id="UP001061361">
    <property type="component" value="Chromosome"/>
</dbReference>
<evidence type="ECO:0000256" key="11">
    <source>
        <dbReference type="HAMAP-Rule" id="MF_01498"/>
    </source>
</evidence>
<evidence type="ECO:0000256" key="7">
    <source>
        <dbReference type="ARBA" id="ARBA00022840"/>
    </source>
</evidence>
<sequence>MCRLLRDSRVGRGEPAGETWTKKGIVKTKETYRCAACGAQSPRWQGQCPSCKEWNTLEAVTVARRDSKPVGAAAATDAPRPLEDLDSEHLDTRTSGMRELDELLGSGLVPGAAILLGGEPGIGKSTLLLQLAGSQARLGSRAVYLSGEESLPQLKTRAERLGQLGPGLLAMATNRVEDALAVLESHEPPELLIVDSVQTLASNMAEGIPGSVSQVRAVASELVEKTKKTGTTLILVGHVTKDGQIAGPKLLEHMVDTVLYLEGDRKHFSRILRVLKNRFGPSDELVVFTMKERGLEVVEDPATFFLGARDPSLSGTAMGLAVDGQRPFAVEVQALVTKSFLSIPRRTALGFDTNRLNLLLAVLEKRLRLNLSGYDIYAKITGGLAYKDPGLDLAVVASVMSSFYDQPLPESAVFWGEIDLNGQVRPVAAHDVRLKQAARLGHDPVCHSGTAATLADLQRILFGRN</sequence>
<dbReference type="NCBIfam" id="TIGR00416">
    <property type="entry name" value="sms"/>
    <property type="match status" value="1"/>
</dbReference>